<keyword evidence="2" id="KW-1185">Reference proteome</keyword>
<proteinExistence type="predicted"/>
<evidence type="ECO:0000313" key="2">
    <source>
        <dbReference type="Proteomes" id="UP000593892"/>
    </source>
</evidence>
<dbReference type="AlphaFoldDB" id="A0A7S7NY70"/>
<evidence type="ECO:0000313" key="1">
    <source>
        <dbReference type="EMBL" id="QOY91379.1"/>
    </source>
</evidence>
<gene>
    <name evidence="1" type="ORF">IRI77_15940</name>
</gene>
<protein>
    <submittedName>
        <fullName evidence="1">Uncharacterized protein</fullName>
    </submittedName>
</protein>
<dbReference type="Proteomes" id="UP000593892">
    <property type="component" value="Chromosome"/>
</dbReference>
<dbReference type="EMBL" id="CP063849">
    <property type="protein sequence ID" value="QOY91379.1"/>
    <property type="molecule type" value="Genomic_DNA"/>
</dbReference>
<sequence>MKAAIWTVAGLLAAVGVAWNCGPFLPVAVFSYARHPDLPRTRFLQGDLGVLRPAYAQSYLVVAYRYMSGVGLTAREREGVRDYWRDRATGRADHDETDWYRNWTDLVGRVNGGQPAPKTAETTGEAPLAYQPRLHSWVINCAEDAFKTAVRTYESRSRQFGAQSQGVRSWMVAQQKVFENCEMEDSVMPAPAEAELPEVFKQDRAYQIAAAHLYAGHAQAAIQGFKSIAADAASPWSEISAYLAVRARLRGAESEGDLAKVRDESLGILNEPKLVRIHGMTRTLLRRADVGAKRAETFREMARSLAGPNEDGSIREDLWDYTGMFDTLAGTPEAEEEDLTDWIHTFQQDTPQATLHAWARWRERKSLPWLVAALEKANSRDAGIQQLMEDARGVSPKSPAFVTVAYHRLRLSVAAGQKAQSRAELDGLLAGRPVKLPASARNLFQPLRMTVAPTLDEFFLFVARVPVLETDNMDDAEWPREAPKRLNPLIDTGGANALNEAVPLRHWATALQGQRLPGEMRKRLVLTMFARAAFASQWKELDSAASLLEGVRPDLKDLLAGVQAAHDEREKKFAAAFLLLHTPEAKTYARAGSERTAQDRRLDNYRDNWWCPDAADYQAGNFLLRDRFSEYASPEERKGPPQPRWIAPAFLSAADLQQAAEERARLRTAGSALKALGSTAVEWAKSHKEDPRVPEALALTVRAARYGCSDKDDWKVTRAAFQFLHLNFGRSEWARKTPIWVQY</sequence>
<organism evidence="1 2">
    <name type="scientific">Paludibaculum fermentans</name>
    <dbReference type="NCBI Taxonomy" id="1473598"/>
    <lineage>
        <taxon>Bacteria</taxon>
        <taxon>Pseudomonadati</taxon>
        <taxon>Acidobacteriota</taxon>
        <taxon>Terriglobia</taxon>
        <taxon>Bryobacterales</taxon>
        <taxon>Bryobacteraceae</taxon>
        <taxon>Paludibaculum</taxon>
    </lineage>
</organism>
<dbReference type="KEGG" id="pfer:IRI77_15940"/>
<name>A0A7S7NY70_PALFE</name>
<dbReference type="RefSeq" id="WP_194453033.1">
    <property type="nucleotide sequence ID" value="NZ_CP063849.1"/>
</dbReference>
<reference evidence="1 2" key="1">
    <citation type="submission" date="2020-10" db="EMBL/GenBank/DDBJ databases">
        <title>Complete genome sequence of Paludibaculum fermentans P105T, a facultatively anaerobic acidobacterium capable of dissimilatory Fe(III) reduction.</title>
        <authorList>
            <person name="Dedysh S.N."/>
            <person name="Beletsky A.V."/>
            <person name="Kulichevskaya I.S."/>
            <person name="Mardanov A.V."/>
            <person name="Ravin N.V."/>
        </authorList>
    </citation>
    <scope>NUCLEOTIDE SEQUENCE [LARGE SCALE GENOMIC DNA]</scope>
    <source>
        <strain evidence="1 2">P105</strain>
    </source>
</reference>
<accession>A0A7S7NY70</accession>